<gene>
    <name evidence="1" type="ORF">LCGC14_2685560</name>
</gene>
<organism evidence="1">
    <name type="scientific">marine sediment metagenome</name>
    <dbReference type="NCBI Taxonomy" id="412755"/>
    <lineage>
        <taxon>unclassified sequences</taxon>
        <taxon>metagenomes</taxon>
        <taxon>ecological metagenomes</taxon>
    </lineage>
</organism>
<proteinExistence type="predicted"/>
<comment type="caution">
    <text evidence="1">The sequence shown here is derived from an EMBL/GenBank/DDBJ whole genome shotgun (WGS) entry which is preliminary data.</text>
</comment>
<dbReference type="EMBL" id="LAZR01047460">
    <property type="protein sequence ID" value="KKK94167.1"/>
    <property type="molecule type" value="Genomic_DNA"/>
</dbReference>
<protein>
    <submittedName>
        <fullName evidence="1">Uncharacterized protein</fullName>
    </submittedName>
</protein>
<reference evidence="1" key="1">
    <citation type="journal article" date="2015" name="Nature">
        <title>Complex archaea that bridge the gap between prokaryotes and eukaryotes.</title>
        <authorList>
            <person name="Spang A."/>
            <person name="Saw J.H."/>
            <person name="Jorgensen S.L."/>
            <person name="Zaremba-Niedzwiedzka K."/>
            <person name="Martijn J."/>
            <person name="Lind A.E."/>
            <person name="van Eijk R."/>
            <person name="Schleper C."/>
            <person name="Guy L."/>
            <person name="Ettema T.J."/>
        </authorList>
    </citation>
    <scope>NUCLEOTIDE SEQUENCE</scope>
</reference>
<feature type="non-terminal residue" evidence="1">
    <location>
        <position position="1"/>
    </location>
</feature>
<name>A0A0F8ZK25_9ZZZZ</name>
<sequence>VQKFNSQRGRKPINFFTVEGWKQFGQALRTSRSQSDRSLGKKILSQPLLFVTQFISRTGELKELPAGLLALIKDPKNIKEIPGSIVEDFKGTIQLLKTSPSEGLGKVGSDIFTFKIIGGTMKMTGKVTSNVATKLRPSFRGVKTSSVGIRKIKGVKKVGDIEIIPRAGEKLKVKPLKAVKEAQIKKQLKETPKLAPTTTAEKRVLNVVKKRGDAVSGSFAQESLLKKQFTRRHKDLDILTKNRPKLIADLKKEFGKNIKFKGKKVSIEAIVNNKVIADLIDFKVGESGFAKKFGVNKVQGVNLVSQKARLASKVHQLGIGKRGKVLRDIEKLTGRRIKISKTAIEGPFGFSEKELKRLVNKRGALTTSQEDLFKSLRSQLKDSLKDLIESRRKRSVYGPGQS</sequence>
<dbReference type="AlphaFoldDB" id="A0A0F8ZK25"/>
<accession>A0A0F8ZK25</accession>
<evidence type="ECO:0000313" key="1">
    <source>
        <dbReference type="EMBL" id="KKK94167.1"/>
    </source>
</evidence>